<keyword evidence="5" id="KW-0997">Cell inner membrane</keyword>
<reference evidence="12 13" key="1">
    <citation type="submission" date="2016-03" db="EMBL/GenBank/DDBJ databases">
        <title>Complete genome sequence of a novel chlorpyrifos degrading bacterium, Cupriavidus nantongensis sp. X1.</title>
        <authorList>
            <person name="Fang L."/>
        </authorList>
    </citation>
    <scope>NUCLEOTIDE SEQUENCE [LARGE SCALE GENOMIC DNA]</scope>
    <source>
        <strain evidence="12 13">X1</strain>
    </source>
</reference>
<evidence type="ECO:0000313" key="12">
    <source>
        <dbReference type="EMBL" id="AMR76826.1"/>
    </source>
</evidence>
<dbReference type="AlphaFoldDB" id="A0A142JFG4"/>
<keyword evidence="7" id="KW-1133">Transmembrane helix</keyword>
<evidence type="ECO:0000256" key="9">
    <source>
        <dbReference type="ARBA" id="ARBA00025772"/>
    </source>
</evidence>
<dbReference type="Proteomes" id="UP000075238">
    <property type="component" value="Chromosome 1"/>
</dbReference>
<sequence length="164" mass="16448">MRPDLSRANDRRRPACRGFTLIELLCALSVLAILAVAAAPSFAALIAGQRVRSASLDLASALVLARSEAVKRNATVSLAPAGAAWTAGWAVSVGAETVRSFGPYGGLAITPSAAGGLAVGNDGRLTGAAMSFEFAPGGDTAATTRVCVQVSETGRIASTNGACT</sequence>
<evidence type="ECO:0000256" key="8">
    <source>
        <dbReference type="ARBA" id="ARBA00023136"/>
    </source>
</evidence>
<dbReference type="SUPFAM" id="SSF54523">
    <property type="entry name" value="Pili subunits"/>
    <property type="match status" value="1"/>
</dbReference>
<dbReference type="KEGG" id="cnan:A2G96_03190"/>
<feature type="domain" description="General secretion pathway GspH" evidence="11">
    <location>
        <begin position="57"/>
        <end position="154"/>
    </location>
</feature>
<keyword evidence="13" id="KW-1185">Reference proteome</keyword>
<accession>A0A142JFG4</accession>
<evidence type="ECO:0000256" key="6">
    <source>
        <dbReference type="ARBA" id="ARBA00022692"/>
    </source>
</evidence>
<evidence type="ECO:0000313" key="13">
    <source>
        <dbReference type="Proteomes" id="UP000075238"/>
    </source>
</evidence>
<evidence type="ECO:0000256" key="5">
    <source>
        <dbReference type="ARBA" id="ARBA00022519"/>
    </source>
</evidence>
<evidence type="ECO:0000259" key="11">
    <source>
        <dbReference type="Pfam" id="PF12019"/>
    </source>
</evidence>
<dbReference type="OrthoDB" id="8926306at2"/>
<evidence type="ECO:0000256" key="3">
    <source>
        <dbReference type="ARBA" id="ARBA00022475"/>
    </source>
</evidence>
<dbReference type="GO" id="GO:0015628">
    <property type="term" value="P:protein secretion by the type II secretion system"/>
    <property type="evidence" value="ECO:0007669"/>
    <property type="project" value="InterPro"/>
</dbReference>
<evidence type="ECO:0000256" key="2">
    <source>
        <dbReference type="ARBA" id="ARBA00021549"/>
    </source>
</evidence>
<organism evidence="12 13">
    <name type="scientific">Cupriavidus nantongensis</name>
    <dbReference type="NCBI Taxonomy" id="1796606"/>
    <lineage>
        <taxon>Bacteria</taxon>
        <taxon>Pseudomonadati</taxon>
        <taxon>Pseudomonadota</taxon>
        <taxon>Betaproteobacteria</taxon>
        <taxon>Burkholderiales</taxon>
        <taxon>Burkholderiaceae</taxon>
        <taxon>Cupriavidus</taxon>
    </lineage>
</organism>
<dbReference type="InterPro" id="IPR022346">
    <property type="entry name" value="T2SS_GspH"/>
</dbReference>
<comment type="subcellular location">
    <subcellularLocation>
        <location evidence="1">Cell inner membrane</location>
        <topology evidence="1">Single-pass membrane protein</topology>
    </subcellularLocation>
</comment>
<dbReference type="NCBIfam" id="TIGR02532">
    <property type="entry name" value="IV_pilin_GFxxxE"/>
    <property type="match status" value="1"/>
</dbReference>
<evidence type="ECO:0000256" key="4">
    <source>
        <dbReference type="ARBA" id="ARBA00022481"/>
    </source>
</evidence>
<dbReference type="Pfam" id="PF12019">
    <property type="entry name" value="GspH"/>
    <property type="match status" value="1"/>
</dbReference>
<dbReference type="EMBL" id="CP014844">
    <property type="protein sequence ID" value="AMR76826.1"/>
    <property type="molecule type" value="Genomic_DNA"/>
</dbReference>
<evidence type="ECO:0000256" key="7">
    <source>
        <dbReference type="ARBA" id="ARBA00022989"/>
    </source>
</evidence>
<dbReference type="InterPro" id="IPR045584">
    <property type="entry name" value="Pilin-like"/>
</dbReference>
<keyword evidence="8" id="KW-0472">Membrane</keyword>
<keyword evidence="6" id="KW-0812">Transmembrane</keyword>
<dbReference type="Pfam" id="PF07963">
    <property type="entry name" value="N_methyl"/>
    <property type="match status" value="1"/>
</dbReference>
<evidence type="ECO:0000256" key="10">
    <source>
        <dbReference type="ARBA" id="ARBA00030775"/>
    </source>
</evidence>
<gene>
    <name evidence="12" type="ORF">A2G96_03190</name>
</gene>
<keyword evidence="4" id="KW-0488">Methylation</keyword>
<dbReference type="RefSeq" id="WP_062796696.1">
    <property type="nucleotide sequence ID" value="NZ_CP014844.1"/>
</dbReference>
<dbReference type="GO" id="GO:0005886">
    <property type="term" value="C:plasma membrane"/>
    <property type="evidence" value="ECO:0007669"/>
    <property type="project" value="UniProtKB-SubCell"/>
</dbReference>
<proteinExistence type="inferred from homology"/>
<dbReference type="InterPro" id="IPR012902">
    <property type="entry name" value="N_methyl_site"/>
</dbReference>
<keyword evidence="3" id="KW-1003">Cell membrane</keyword>
<dbReference type="Gene3D" id="3.55.40.10">
    <property type="entry name" value="minor pseudopilin epsh domain"/>
    <property type="match status" value="1"/>
</dbReference>
<comment type="similarity">
    <text evidence="9">Belongs to the GSP H family.</text>
</comment>
<name>A0A142JFG4_9BURK</name>
<dbReference type="STRING" id="1796606.A2G96_03190"/>
<dbReference type="GO" id="GO:0015627">
    <property type="term" value="C:type II protein secretion system complex"/>
    <property type="evidence" value="ECO:0007669"/>
    <property type="project" value="InterPro"/>
</dbReference>
<evidence type="ECO:0000256" key="1">
    <source>
        <dbReference type="ARBA" id="ARBA00004377"/>
    </source>
</evidence>
<protein>
    <recommendedName>
        <fullName evidence="2">Type II secretion system protein H</fullName>
    </recommendedName>
    <alternativeName>
        <fullName evidence="10">General secretion pathway protein H</fullName>
    </alternativeName>
</protein>